<reference evidence="1 2" key="1">
    <citation type="submission" date="2019-04" db="EMBL/GenBank/DDBJ databases">
        <title>Friends and foes A comparative genomics study of 23 Aspergillus species from section Flavi.</title>
        <authorList>
            <consortium name="DOE Joint Genome Institute"/>
            <person name="Kjaerbolling I."/>
            <person name="Vesth T."/>
            <person name="Frisvad J.C."/>
            <person name="Nybo J.L."/>
            <person name="Theobald S."/>
            <person name="Kildgaard S."/>
            <person name="Isbrandt T."/>
            <person name="Kuo A."/>
            <person name="Sato A."/>
            <person name="Lyhne E.K."/>
            <person name="Kogle M.E."/>
            <person name="Wiebenga A."/>
            <person name="Kun R.S."/>
            <person name="Lubbers R.J."/>
            <person name="Makela M.R."/>
            <person name="Barry K."/>
            <person name="Chovatia M."/>
            <person name="Clum A."/>
            <person name="Daum C."/>
            <person name="Haridas S."/>
            <person name="He G."/>
            <person name="LaButti K."/>
            <person name="Lipzen A."/>
            <person name="Mondo S."/>
            <person name="Riley R."/>
            <person name="Salamov A."/>
            <person name="Simmons B.A."/>
            <person name="Magnuson J.K."/>
            <person name="Henrissat B."/>
            <person name="Mortensen U.H."/>
            <person name="Larsen T.O."/>
            <person name="Devries R.P."/>
            <person name="Grigoriev I.V."/>
            <person name="Machida M."/>
            <person name="Baker S.E."/>
            <person name="Andersen M.R."/>
        </authorList>
    </citation>
    <scope>NUCLEOTIDE SEQUENCE [LARGE SCALE GENOMIC DNA]</scope>
    <source>
        <strain evidence="1 2">CBS 151.66</strain>
    </source>
</reference>
<dbReference type="AlphaFoldDB" id="A0A5N5WG57"/>
<gene>
    <name evidence="1" type="ORF">BDV29DRAFT_95807</name>
</gene>
<proteinExistence type="predicted"/>
<sequence>MLSDSVQYNECGSQLNLSVPARLIHHPVIKMKEQFRYHHVFREWPNRRTYEDELKSYESTKDITLPRVSRREPLNSVSISTSIPSSTSGILLSALMGLPALLVMLQSLCPGCSSRECEEERVQGQGYHCDHPILDPSNQNPPVSLSDAAAGILKAEQIPFVATADSMQGKESRLVIYDWVVSGSNKTSDLSFTVDDHRGNIGQTLMTEALLNMPPRGSSARK</sequence>
<dbReference type="Proteomes" id="UP000326565">
    <property type="component" value="Unassembled WGS sequence"/>
</dbReference>
<evidence type="ECO:0000313" key="2">
    <source>
        <dbReference type="Proteomes" id="UP000326565"/>
    </source>
</evidence>
<name>A0A5N5WG57_9EURO</name>
<protein>
    <submittedName>
        <fullName evidence="1">Uncharacterized protein</fullName>
    </submittedName>
</protein>
<evidence type="ECO:0000313" key="1">
    <source>
        <dbReference type="EMBL" id="KAB8067261.1"/>
    </source>
</evidence>
<dbReference type="OrthoDB" id="4510589at2759"/>
<dbReference type="EMBL" id="ML732519">
    <property type="protein sequence ID" value="KAB8067261.1"/>
    <property type="molecule type" value="Genomic_DNA"/>
</dbReference>
<keyword evidence="2" id="KW-1185">Reference proteome</keyword>
<organism evidence="1 2">
    <name type="scientific">Aspergillus leporis</name>
    <dbReference type="NCBI Taxonomy" id="41062"/>
    <lineage>
        <taxon>Eukaryota</taxon>
        <taxon>Fungi</taxon>
        <taxon>Dikarya</taxon>
        <taxon>Ascomycota</taxon>
        <taxon>Pezizomycotina</taxon>
        <taxon>Eurotiomycetes</taxon>
        <taxon>Eurotiomycetidae</taxon>
        <taxon>Eurotiales</taxon>
        <taxon>Aspergillaceae</taxon>
        <taxon>Aspergillus</taxon>
        <taxon>Aspergillus subgen. Circumdati</taxon>
    </lineage>
</organism>
<accession>A0A5N5WG57</accession>